<keyword evidence="1" id="KW-0472">Membrane</keyword>
<keyword evidence="1" id="KW-0812">Transmembrane</keyword>
<evidence type="ECO:0000313" key="3">
    <source>
        <dbReference type="Proteomes" id="UP000214603"/>
    </source>
</evidence>
<gene>
    <name evidence="2" type="ORF">CEY11_11580</name>
</gene>
<reference evidence="3" key="1">
    <citation type="submission" date="2017-06" db="EMBL/GenBank/DDBJ databases">
        <title>Herbaspirillum phytohormonus sp. nov., isolated from the root nodule of Robinia pseudoacacia in lead-zinc mine.</title>
        <authorList>
            <person name="Fan M."/>
            <person name="Lin Y."/>
        </authorList>
    </citation>
    <scope>NUCLEOTIDE SEQUENCE [LARGE SCALE GENOMIC DNA]</scope>
    <source>
        <strain evidence="3">SC-089</strain>
    </source>
</reference>
<keyword evidence="3" id="KW-1185">Reference proteome</keyword>
<dbReference type="EMBL" id="NJIH01000006">
    <property type="protein sequence ID" value="OWT60285.1"/>
    <property type="molecule type" value="Genomic_DNA"/>
</dbReference>
<feature type="transmembrane region" description="Helical" evidence="1">
    <location>
        <begin position="44"/>
        <end position="64"/>
    </location>
</feature>
<name>A0A225MGA0_9BURK</name>
<evidence type="ECO:0000313" key="2">
    <source>
        <dbReference type="EMBL" id="OWT60285.1"/>
    </source>
</evidence>
<sequence length="77" mass="8503">MTDHQPQYKALNFIVEKGDMLPPITLLGVLLLTGLIWWSGASIIVVPAGIAVAALLYLLMRSYVELVRVIVDMLLPK</sequence>
<keyword evidence="1" id="KW-1133">Transmembrane helix</keyword>
<accession>A0A225MGA0</accession>
<evidence type="ECO:0000256" key="1">
    <source>
        <dbReference type="SAM" id="Phobius"/>
    </source>
</evidence>
<proteinExistence type="predicted"/>
<protein>
    <submittedName>
        <fullName evidence="2">Uncharacterized protein</fullName>
    </submittedName>
</protein>
<dbReference type="AlphaFoldDB" id="A0A225MGA0"/>
<comment type="caution">
    <text evidence="2">The sequence shown here is derived from an EMBL/GenBank/DDBJ whole genome shotgun (WGS) entry which is preliminary data.</text>
</comment>
<dbReference type="RefSeq" id="WP_088603542.1">
    <property type="nucleotide sequence ID" value="NZ_NJIH01000006.1"/>
</dbReference>
<dbReference type="Proteomes" id="UP000214603">
    <property type="component" value="Unassembled WGS sequence"/>
</dbReference>
<organism evidence="2 3">
    <name type="scientific">Candidimonas nitroreducens</name>
    <dbReference type="NCBI Taxonomy" id="683354"/>
    <lineage>
        <taxon>Bacteria</taxon>
        <taxon>Pseudomonadati</taxon>
        <taxon>Pseudomonadota</taxon>
        <taxon>Betaproteobacteria</taxon>
        <taxon>Burkholderiales</taxon>
        <taxon>Alcaligenaceae</taxon>
        <taxon>Candidimonas</taxon>
    </lineage>
</organism>